<feature type="signal peptide" evidence="1">
    <location>
        <begin position="1"/>
        <end position="22"/>
    </location>
</feature>
<proteinExistence type="predicted"/>
<dbReference type="EMBL" id="JAXGFP010000002">
    <property type="protein sequence ID" value="MEG3183394.1"/>
    <property type="molecule type" value="Genomic_DNA"/>
</dbReference>
<accession>A0ABU7YWW3</accession>
<keyword evidence="3" id="KW-1185">Reference proteome</keyword>
<dbReference type="RefSeq" id="WP_332615322.1">
    <property type="nucleotide sequence ID" value="NZ_JAXGFP010000002.1"/>
</dbReference>
<dbReference type="Proteomes" id="UP001355056">
    <property type="component" value="Unassembled WGS sequence"/>
</dbReference>
<protein>
    <submittedName>
        <fullName evidence="2">Uncharacterized protein</fullName>
    </submittedName>
</protein>
<keyword evidence="1" id="KW-0732">Signal</keyword>
<organism evidence="2 3">
    <name type="scientific">Novilysobacter erysipheiresistens</name>
    <dbReference type="NCBI Taxonomy" id="1749332"/>
    <lineage>
        <taxon>Bacteria</taxon>
        <taxon>Pseudomonadati</taxon>
        <taxon>Pseudomonadota</taxon>
        <taxon>Gammaproteobacteria</taxon>
        <taxon>Lysobacterales</taxon>
        <taxon>Lysobacteraceae</taxon>
        <taxon>Novilysobacter</taxon>
    </lineage>
</organism>
<comment type="caution">
    <text evidence="2">The sequence shown here is derived from an EMBL/GenBank/DDBJ whole genome shotgun (WGS) entry which is preliminary data.</text>
</comment>
<reference evidence="2 3" key="1">
    <citation type="journal article" date="2016" name="Int. J. Syst. Evol. Microbiol.">
        <title>Lysobacter erysipheiresistens sp. nov., an antagonist of powdery mildew, isolated from tobacco-cultivated soil.</title>
        <authorList>
            <person name="Xie B."/>
            <person name="Li T."/>
            <person name="Lin X."/>
            <person name="Wang C.J."/>
            <person name="Chen Y.J."/>
            <person name="Liu W.J."/>
            <person name="Zhao Z.W."/>
        </authorList>
    </citation>
    <scope>NUCLEOTIDE SEQUENCE [LARGE SCALE GENOMIC DNA]</scope>
    <source>
        <strain evidence="2 3">RS-LYSO-3</strain>
    </source>
</reference>
<gene>
    <name evidence="2" type="ORF">SNE34_05165</name>
</gene>
<evidence type="ECO:0000313" key="2">
    <source>
        <dbReference type="EMBL" id="MEG3183394.1"/>
    </source>
</evidence>
<evidence type="ECO:0000313" key="3">
    <source>
        <dbReference type="Proteomes" id="UP001355056"/>
    </source>
</evidence>
<name>A0ABU7YWW3_9GAMM</name>
<feature type="chain" id="PRO_5045176638" evidence="1">
    <location>
        <begin position="23"/>
        <end position="99"/>
    </location>
</feature>
<evidence type="ECO:0000256" key="1">
    <source>
        <dbReference type="SAM" id="SignalP"/>
    </source>
</evidence>
<sequence length="99" mass="9717">MKKSPLLLVAAATLILSGTALAEVKIGGNNNQETTVNGAIANTAVGAMTTATQNVSSNKGNVDIGGNNNQATTVNGAIANTATGAMAEATQNVSSNEGE</sequence>